<accession>A0A423U3X8</accession>
<dbReference type="SUPFAM" id="SSF47473">
    <property type="entry name" value="EF-hand"/>
    <property type="match status" value="1"/>
</dbReference>
<reference evidence="4 5" key="2">
    <citation type="submission" date="2019-01" db="EMBL/GenBank/DDBJ databases">
        <title>The decoding of complex shrimp genome reveals the adaptation for benthos swimmer, frequently molting mechanism and breeding impact on genome.</title>
        <authorList>
            <person name="Sun Y."/>
            <person name="Gao Y."/>
            <person name="Yu Y."/>
        </authorList>
    </citation>
    <scope>NUCLEOTIDE SEQUENCE [LARGE SCALE GENOMIC DNA]</scope>
    <source>
        <tissue evidence="4">Muscle</tissue>
    </source>
</reference>
<keyword evidence="5" id="KW-1185">Reference proteome</keyword>
<proteinExistence type="predicted"/>
<organism evidence="4 5">
    <name type="scientific">Penaeus vannamei</name>
    <name type="common">Whiteleg shrimp</name>
    <name type="synonym">Litopenaeus vannamei</name>
    <dbReference type="NCBI Taxonomy" id="6689"/>
    <lineage>
        <taxon>Eukaryota</taxon>
        <taxon>Metazoa</taxon>
        <taxon>Ecdysozoa</taxon>
        <taxon>Arthropoda</taxon>
        <taxon>Crustacea</taxon>
        <taxon>Multicrustacea</taxon>
        <taxon>Malacostraca</taxon>
        <taxon>Eumalacostraca</taxon>
        <taxon>Eucarida</taxon>
        <taxon>Decapoda</taxon>
        <taxon>Dendrobranchiata</taxon>
        <taxon>Penaeoidea</taxon>
        <taxon>Penaeidae</taxon>
        <taxon>Penaeus</taxon>
    </lineage>
</organism>
<name>A0A423U3X8_PENVA</name>
<dbReference type="Proteomes" id="UP000283509">
    <property type="component" value="Unassembled WGS sequence"/>
</dbReference>
<gene>
    <name evidence="4" type="ORF">C7M84_023416</name>
</gene>
<dbReference type="InterPro" id="IPR011992">
    <property type="entry name" value="EF-hand-dom_pair"/>
</dbReference>
<dbReference type="InterPro" id="IPR018247">
    <property type="entry name" value="EF_Hand_1_Ca_BS"/>
</dbReference>
<dbReference type="Gene3D" id="1.10.238.10">
    <property type="entry name" value="EF-hand"/>
    <property type="match status" value="1"/>
</dbReference>
<dbReference type="GO" id="GO:0005509">
    <property type="term" value="F:calcium ion binding"/>
    <property type="evidence" value="ECO:0007669"/>
    <property type="project" value="InterPro"/>
</dbReference>
<reference evidence="4 5" key="1">
    <citation type="submission" date="2018-04" db="EMBL/GenBank/DDBJ databases">
        <authorList>
            <person name="Zhang X."/>
            <person name="Yuan J."/>
            <person name="Li F."/>
            <person name="Xiang J."/>
        </authorList>
    </citation>
    <scope>NUCLEOTIDE SEQUENCE [LARGE SCALE GENOMIC DNA]</scope>
    <source>
        <tissue evidence="4">Muscle</tissue>
    </source>
</reference>
<dbReference type="OrthoDB" id="418595at2759"/>
<dbReference type="EMBL" id="QCYY01000688">
    <property type="protein sequence ID" value="ROT83411.1"/>
    <property type="molecule type" value="Genomic_DNA"/>
</dbReference>
<sequence length="286" mass="32971">MQRRAPSTPNPAVDRKIPGTQTRSHSVPSVILFEDMSAPAAGQAQDLMEWADVWYRLDEGRGKITLDRLEGRIRRTVNNAQAIPQAISILHKADYGQKGCVEYKDFRHFYDKILPESSWERAVLMRAALDVEDMTPTMDEVVVDFAHSKPSKNDFDWRWLLPRDYNRQKLLNYVYYRSELIHPSRIKDWILSTKEADRIPNVVAIQLLKKAEVVERADTNRDGYVEFDEFLRFAMVTSSTSRTSEVFRRGALVVVPRNQRTLETRQYLEEYSCAAPAALHAPRVAG</sequence>
<feature type="region of interest" description="Disordered" evidence="2">
    <location>
        <begin position="1"/>
        <end position="25"/>
    </location>
</feature>
<evidence type="ECO:0000313" key="5">
    <source>
        <dbReference type="Proteomes" id="UP000283509"/>
    </source>
</evidence>
<evidence type="ECO:0000313" key="4">
    <source>
        <dbReference type="EMBL" id="ROT83411.1"/>
    </source>
</evidence>
<evidence type="ECO:0000256" key="1">
    <source>
        <dbReference type="ARBA" id="ARBA00022837"/>
    </source>
</evidence>
<dbReference type="AlphaFoldDB" id="A0A423U3X8"/>
<evidence type="ECO:0000259" key="3">
    <source>
        <dbReference type="PROSITE" id="PS50222"/>
    </source>
</evidence>
<dbReference type="PROSITE" id="PS50222">
    <property type="entry name" value="EF_HAND_2"/>
    <property type="match status" value="1"/>
</dbReference>
<dbReference type="PROSITE" id="PS00018">
    <property type="entry name" value="EF_HAND_1"/>
    <property type="match status" value="1"/>
</dbReference>
<keyword evidence="1" id="KW-0106">Calcium</keyword>
<feature type="domain" description="EF-hand" evidence="3">
    <location>
        <begin position="205"/>
        <end position="240"/>
    </location>
</feature>
<dbReference type="InterPro" id="IPR002048">
    <property type="entry name" value="EF_hand_dom"/>
</dbReference>
<evidence type="ECO:0000256" key="2">
    <source>
        <dbReference type="SAM" id="MobiDB-lite"/>
    </source>
</evidence>
<comment type="caution">
    <text evidence="4">The sequence shown here is derived from an EMBL/GenBank/DDBJ whole genome shotgun (WGS) entry which is preliminary data.</text>
</comment>
<protein>
    <submittedName>
        <fullName evidence="4">Rhomboid-related protein 3</fullName>
    </submittedName>
</protein>